<dbReference type="InterPro" id="IPR004360">
    <property type="entry name" value="Glyas_Fos-R_dOase_dom"/>
</dbReference>
<accession>A0A381WWD9</accession>
<evidence type="ECO:0000313" key="2">
    <source>
        <dbReference type="EMBL" id="SVA56591.1"/>
    </source>
</evidence>
<reference evidence="2" key="1">
    <citation type="submission" date="2018-05" db="EMBL/GenBank/DDBJ databases">
        <authorList>
            <person name="Lanie J.A."/>
            <person name="Ng W.-L."/>
            <person name="Kazmierczak K.M."/>
            <person name="Andrzejewski T.M."/>
            <person name="Davidsen T.M."/>
            <person name="Wayne K.J."/>
            <person name="Tettelin H."/>
            <person name="Glass J.I."/>
            <person name="Rusch D."/>
            <person name="Podicherti R."/>
            <person name="Tsui H.-C.T."/>
            <person name="Winkler M.E."/>
        </authorList>
    </citation>
    <scope>NUCLEOTIDE SEQUENCE</scope>
</reference>
<dbReference type="Gene3D" id="3.10.180.10">
    <property type="entry name" value="2,3-Dihydroxybiphenyl 1,2-Dioxygenase, domain 1"/>
    <property type="match status" value="1"/>
</dbReference>
<feature type="domain" description="VOC" evidence="1">
    <location>
        <begin position="5"/>
        <end position="112"/>
    </location>
</feature>
<organism evidence="2">
    <name type="scientific">marine metagenome</name>
    <dbReference type="NCBI Taxonomy" id="408172"/>
    <lineage>
        <taxon>unclassified sequences</taxon>
        <taxon>metagenomes</taxon>
        <taxon>ecological metagenomes</taxon>
    </lineage>
</organism>
<sequence length="112" mass="12551">MERPRIRHVALNVQDRDKEAEYYKRVFGMEEKHRGPNGTVYLSDGHVGIALISNSQQPWGINHFGFQVESITQIEEAAETTAVANSNAAVGESMIFDTEGYRVDLSVEGWPV</sequence>
<dbReference type="InterPro" id="IPR029068">
    <property type="entry name" value="Glyas_Bleomycin-R_OHBP_Dase"/>
</dbReference>
<dbReference type="SUPFAM" id="SSF54593">
    <property type="entry name" value="Glyoxalase/Bleomycin resistance protein/Dihydroxybiphenyl dioxygenase"/>
    <property type="match status" value="1"/>
</dbReference>
<dbReference type="Pfam" id="PF00903">
    <property type="entry name" value="Glyoxalase"/>
    <property type="match status" value="1"/>
</dbReference>
<proteinExistence type="predicted"/>
<evidence type="ECO:0000259" key="1">
    <source>
        <dbReference type="PROSITE" id="PS51819"/>
    </source>
</evidence>
<protein>
    <recommendedName>
        <fullName evidence="1">VOC domain-containing protein</fullName>
    </recommendedName>
</protein>
<gene>
    <name evidence="2" type="ORF">METZ01_LOCUS109445</name>
</gene>
<dbReference type="EMBL" id="UINC01013043">
    <property type="protein sequence ID" value="SVA56591.1"/>
    <property type="molecule type" value="Genomic_DNA"/>
</dbReference>
<dbReference type="PROSITE" id="PS51819">
    <property type="entry name" value="VOC"/>
    <property type="match status" value="1"/>
</dbReference>
<dbReference type="AlphaFoldDB" id="A0A381WWD9"/>
<name>A0A381WWD9_9ZZZZ</name>
<dbReference type="InterPro" id="IPR037523">
    <property type="entry name" value="VOC_core"/>
</dbReference>